<dbReference type="NCBIfam" id="TIGR03187">
    <property type="entry name" value="DGQHR"/>
    <property type="match status" value="1"/>
</dbReference>
<gene>
    <name evidence="1" type="ORF">UU67_C0042G0010</name>
</gene>
<evidence type="ECO:0000313" key="2">
    <source>
        <dbReference type="Proteomes" id="UP000034753"/>
    </source>
</evidence>
<comment type="caution">
    <text evidence="1">The sequence shown here is derived from an EMBL/GenBank/DDBJ whole genome shotgun (WGS) entry which is preliminary data.</text>
</comment>
<accession>A0A0G0WIN0</accession>
<dbReference type="Proteomes" id="UP000034753">
    <property type="component" value="Unassembled WGS sequence"/>
</dbReference>
<protein>
    <recommendedName>
        <fullName evidence="3">DGQHR domain protein</fullName>
    </recommendedName>
</protein>
<dbReference type="InterPro" id="IPR017601">
    <property type="entry name" value="DGQHR-contain_dom"/>
</dbReference>
<reference evidence="1 2" key="1">
    <citation type="journal article" date="2015" name="Nature">
        <title>rRNA introns, odd ribosomes, and small enigmatic genomes across a large radiation of phyla.</title>
        <authorList>
            <person name="Brown C.T."/>
            <person name="Hug L.A."/>
            <person name="Thomas B.C."/>
            <person name="Sharon I."/>
            <person name="Castelle C.J."/>
            <person name="Singh A."/>
            <person name="Wilkins M.J."/>
            <person name="Williams K.H."/>
            <person name="Banfield J.F."/>
        </authorList>
    </citation>
    <scope>NUCLEOTIDE SEQUENCE [LARGE SCALE GENOMIC DNA]</scope>
</reference>
<dbReference type="AlphaFoldDB" id="A0A0G0WIN0"/>
<dbReference type="CDD" id="cd16413">
    <property type="entry name" value="DGQHR_domain"/>
    <property type="match status" value="1"/>
</dbReference>
<evidence type="ECO:0008006" key="3">
    <source>
        <dbReference type="Google" id="ProtNLM"/>
    </source>
</evidence>
<dbReference type="InterPro" id="IPR017642">
    <property type="entry name" value="DNA_S_mod_DndB"/>
</dbReference>
<name>A0A0G0WIN0_9BACT</name>
<proteinExistence type="predicted"/>
<dbReference type="EMBL" id="LCBN01000042">
    <property type="protein sequence ID" value="KKS12764.1"/>
    <property type="molecule type" value="Genomic_DNA"/>
</dbReference>
<evidence type="ECO:0000313" key="1">
    <source>
        <dbReference type="EMBL" id="KKS12764.1"/>
    </source>
</evidence>
<sequence length="706" mass="80665">MVVVTPDRTAKSSGHLPEDFDVLIYGAIIPHMEEVKEEGDIEEEKRDYGREFEEEVRAFLEDTLRFSDVKGGSDFHIAPPGQSNQIDACGRKGNVLFVFECKASGRKVKRDLRKDILATATKAKIAFENYKNIPAYKYCRVFKFVFITKKIEVPAVHQDLCKEHHMFYEDNHLLEYYTELHEKIGEYATYNFLSDFGIYPPDEEELKVLAIKTKLGKYVAYNFFASPKQLLKFSYVARRRFGKEDFYQRMLDTSRIRKIQKFLDSGGIFPTNIILSLKNGERKFDPVNLTNQGDKEVGFLTISKSYSACWIIDGQHRLYSFARSNSKEFVSCTAFEGISIDKERGFFLEINREQKPIQPDLLWDLEGLSDPDSPRGIISSIVHTLNKDDKGPFFYKIYIPLYGSKTDKIVNMAAFCNGIENASLTKQITPNSLGMANPLAVGEPWTVTKRIAQVLARYFSLLQEDLSEDHKDFIFGNAGIPVMLYLLEPIVAHVRRIPASSDLSKYSILIADFFKEYYKTPAEIRKLRAENNSEGARKNLARQIGICIRRGIKDQAFWPAMEQDEFLDSIRAIERRIAGIVVSKLSQITTAWEKQRVPPTISSKIKERVESTGLPFEENLGLGDVAGIIFEAKNWGEVFQKVFIKRDGFLNRNELEVAFTRIGTVRNSIAHGKSVIHSKEDLDQCEIYLSRFSKVVPEVVTEGENA</sequence>
<dbReference type="Pfam" id="PF14072">
    <property type="entry name" value="DndB"/>
    <property type="match status" value="1"/>
</dbReference>
<organism evidence="1 2">
    <name type="scientific">Candidatus Daviesbacteria bacterium GW2011_GWB1_41_5</name>
    <dbReference type="NCBI Taxonomy" id="1618429"/>
    <lineage>
        <taxon>Bacteria</taxon>
        <taxon>Candidatus Daviesiibacteriota</taxon>
    </lineage>
</organism>